<evidence type="ECO:0000313" key="3">
    <source>
        <dbReference type="EMBL" id="ABA97380.1"/>
    </source>
</evidence>
<sequence length="360" mass="41204">MAPWRENRLDAAAPGKLRCAEEVGGTDELPIGRVGVSIQYDGSAKYCRVHDIVLDLIISLSTGQNFVAIVDEQQHWSSFKKIRRTWFPSNGTDNRIVKKITNNCSQVRSLLFFENPKPKQIPQFKKCHALRLKYLKVFGVNVTELPKDIGRLQQLETLTIHAGDVDEINIPSSVCRLQKLQRLNFNYPMRLPDEIGVLQALEVLYLNSIRLRQLRILCPGIYDFGGDVARFQRYKEAFYFTLNELVACIGCCLNLELCPKLQRLCFSLYAREAASNLGLEQSYVHLSSLQHLTFYLCCTNATITDVKAVEATIRNVISIHTRRPTLVLRRYLQDRMVKEDEEEQLKDSTDGCGVEEHHIQ</sequence>
<gene>
    <name evidence="3" type="ordered locus">LOC_Os12g17130</name>
</gene>
<evidence type="ECO:0000259" key="2">
    <source>
        <dbReference type="Pfam" id="PF23598"/>
    </source>
</evidence>
<dbReference type="GO" id="GO:0006952">
    <property type="term" value="P:defense response"/>
    <property type="evidence" value="ECO:0007669"/>
    <property type="project" value="InterPro"/>
</dbReference>
<feature type="domain" description="Disease resistance R13L4/SHOC-2-like LRR" evidence="2">
    <location>
        <begin position="248"/>
        <end position="326"/>
    </location>
</feature>
<dbReference type="InterPro" id="IPR032675">
    <property type="entry name" value="LRR_dom_sf"/>
</dbReference>
<keyword evidence="1" id="KW-0677">Repeat</keyword>
<proteinExistence type="predicted"/>
<protein>
    <recommendedName>
        <fullName evidence="2">Disease resistance R13L4/SHOC-2-like LRR domain-containing protein</fullName>
    </recommendedName>
</protein>
<reference evidence="3" key="3">
    <citation type="submission" date="2006-01" db="EMBL/GenBank/DDBJ databases">
        <authorList>
            <person name="Buell R."/>
        </authorList>
    </citation>
    <scope>NUCLEOTIDE SEQUENCE</scope>
</reference>
<dbReference type="InterPro" id="IPR044974">
    <property type="entry name" value="Disease_R_plants"/>
</dbReference>
<reference evidence="3" key="1">
    <citation type="journal article" date="2005" name="BMC Biol.">
        <title>The sequence of rice chromosomes 11 and 12, rich in disease resistance genes and recent gene duplications.</title>
        <authorList>
            <consortium name="The rice chromosomes 11 and 12 sequencing consortia"/>
        </authorList>
    </citation>
    <scope>NUCLEOTIDE SEQUENCE [LARGE SCALE GENOMIC DNA]</scope>
</reference>
<dbReference type="AlphaFoldDB" id="Q2QU84"/>
<dbReference type="PANTHER" id="PTHR23155:SF1167">
    <property type="entry name" value="OS08G0412100 PROTEIN"/>
    <property type="match status" value="1"/>
</dbReference>
<organism evidence="3">
    <name type="scientific">Oryza sativa subsp. japonica</name>
    <name type="common">Rice</name>
    <dbReference type="NCBI Taxonomy" id="39947"/>
    <lineage>
        <taxon>Eukaryota</taxon>
        <taxon>Viridiplantae</taxon>
        <taxon>Streptophyta</taxon>
        <taxon>Embryophyta</taxon>
        <taxon>Tracheophyta</taxon>
        <taxon>Spermatophyta</taxon>
        <taxon>Magnoliopsida</taxon>
        <taxon>Liliopsida</taxon>
        <taxon>Poales</taxon>
        <taxon>Poaceae</taxon>
        <taxon>BOP clade</taxon>
        <taxon>Oryzoideae</taxon>
        <taxon>Oryzeae</taxon>
        <taxon>Oryzinae</taxon>
        <taxon>Oryza</taxon>
        <taxon>Oryza sativa</taxon>
    </lineage>
</organism>
<dbReference type="Pfam" id="PF23598">
    <property type="entry name" value="LRR_14"/>
    <property type="match status" value="2"/>
</dbReference>
<accession>Q2QU84</accession>
<evidence type="ECO:0000256" key="1">
    <source>
        <dbReference type="ARBA" id="ARBA00022737"/>
    </source>
</evidence>
<dbReference type="EMBL" id="DP000011">
    <property type="protein sequence ID" value="ABA97380.1"/>
    <property type="molecule type" value="Genomic_DNA"/>
</dbReference>
<reference evidence="3" key="2">
    <citation type="submission" date="2005-04" db="EMBL/GenBank/DDBJ databases">
        <authorList>
            <person name="Buell C.R."/>
            <person name="Wing R.A."/>
            <person name="McCombie W.A."/>
            <person name="Ouyang S."/>
        </authorList>
    </citation>
    <scope>NUCLEOTIDE SEQUENCE</scope>
</reference>
<dbReference type="PANTHER" id="PTHR23155">
    <property type="entry name" value="DISEASE RESISTANCE PROTEIN RP"/>
    <property type="match status" value="1"/>
</dbReference>
<dbReference type="InterPro" id="IPR055414">
    <property type="entry name" value="LRR_R13L4/SHOC2-like"/>
</dbReference>
<name>Q2QU84_ORYSJ</name>
<dbReference type="Gene3D" id="3.80.10.10">
    <property type="entry name" value="Ribonuclease Inhibitor"/>
    <property type="match status" value="1"/>
</dbReference>
<dbReference type="SUPFAM" id="SSF52058">
    <property type="entry name" value="L domain-like"/>
    <property type="match status" value="1"/>
</dbReference>
<feature type="domain" description="Disease resistance R13L4/SHOC-2-like LRR" evidence="2">
    <location>
        <begin position="128"/>
        <end position="209"/>
    </location>
</feature>